<keyword evidence="1" id="KW-1133">Transmembrane helix</keyword>
<organism evidence="2 3">
    <name type="scientific">Natranaerovirga hydrolytica</name>
    <dbReference type="NCBI Taxonomy" id="680378"/>
    <lineage>
        <taxon>Bacteria</taxon>
        <taxon>Bacillati</taxon>
        <taxon>Bacillota</taxon>
        <taxon>Clostridia</taxon>
        <taxon>Lachnospirales</taxon>
        <taxon>Natranaerovirgaceae</taxon>
        <taxon>Natranaerovirga</taxon>
    </lineage>
</organism>
<feature type="transmembrane region" description="Helical" evidence="1">
    <location>
        <begin position="48"/>
        <end position="71"/>
    </location>
</feature>
<dbReference type="OrthoDB" id="1701852at2"/>
<feature type="transmembrane region" description="Helical" evidence="1">
    <location>
        <begin position="132"/>
        <end position="150"/>
    </location>
</feature>
<dbReference type="EMBL" id="SMGQ01000013">
    <property type="protein sequence ID" value="TCK92591.1"/>
    <property type="molecule type" value="Genomic_DNA"/>
</dbReference>
<feature type="transmembrane region" description="Helical" evidence="1">
    <location>
        <begin position="17"/>
        <end position="36"/>
    </location>
</feature>
<gene>
    <name evidence="2" type="ORF">EDC19_1740</name>
</gene>
<sequence length="250" mass="27999">MFINVIKSDLYKVRHSTFWIIHILVPILGVICMLFLSKYGSIDTYRKLVMCFSMIAIAFPTLIGCITSVIIDQEYGAGGLQHLLMIPSRRQAILSKIFIANIAGLLATVLSCTLFGYGLYFFGVNAEVPHAIFWQGAIILWLGNVALYNGHMFIALRFGKGASIGIGVVGSLFSALLRTGLGAGIWYLIPYGWAIRLSKDLINQVSSGQSFVNHSNEMMFAYILCFLFTLLSFLLLVLWFQKFERRQISE</sequence>
<dbReference type="InterPro" id="IPR022294">
    <property type="entry name" value="ABC-transptr_permeasesu"/>
</dbReference>
<evidence type="ECO:0000313" key="3">
    <source>
        <dbReference type="Proteomes" id="UP000294545"/>
    </source>
</evidence>
<feature type="transmembrane region" description="Helical" evidence="1">
    <location>
        <begin position="219"/>
        <end position="240"/>
    </location>
</feature>
<feature type="transmembrane region" description="Helical" evidence="1">
    <location>
        <begin position="162"/>
        <end position="189"/>
    </location>
</feature>
<dbReference type="RefSeq" id="WP_132282458.1">
    <property type="nucleotide sequence ID" value="NZ_SMGQ01000013.1"/>
</dbReference>
<reference evidence="2 3" key="1">
    <citation type="submission" date="2019-03" db="EMBL/GenBank/DDBJ databases">
        <title>Genomic Encyclopedia of Type Strains, Phase IV (KMG-IV): sequencing the most valuable type-strain genomes for metagenomic binning, comparative biology and taxonomic classification.</title>
        <authorList>
            <person name="Goeker M."/>
        </authorList>
    </citation>
    <scope>NUCLEOTIDE SEQUENCE [LARGE SCALE GENOMIC DNA]</scope>
    <source>
        <strain evidence="2 3">DSM 24176</strain>
    </source>
</reference>
<dbReference type="AlphaFoldDB" id="A0A4V6NFC8"/>
<keyword evidence="1" id="KW-0812">Transmembrane</keyword>
<keyword evidence="1" id="KW-0472">Membrane</keyword>
<dbReference type="Pfam" id="PF12730">
    <property type="entry name" value="ABC2_membrane_4"/>
    <property type="match status" value="1"/>
</dbReference>
<name>A0A4V6NFC8_9FIRM</name>
<dbReference type="NCBIfam" id="TIGR03733">
    <property type="entry name" value="lanti_perm_MutG"/>
    <property type="match status" value="1"/>
</dbReference>
<accession>A0A4V6NFC8</accession>
<comment type="caution">
    <text evidence="2">The sequence shown here is derived from an EMBL/GenBank/DDBJ whole genome shotgun (WGS) entry which is preliminary data.</text>
</comment>
<evidence type="ECO:0000313" key="2">
    <source>
        <dbReference type="EMBL" id="TCK92591.1"/>
    </source>
</evidence>
<keyword evidence="3" id="KW-1185">Reference proteome</keyword>
<dbReference type="CDD" id="cd21808">
    <property type="entry name" value="ABC-2_lan_permease_MutG"/>
    <property type="match status" value="1"/>
</dbReference>
<evidence type="ECO:0000256" key="1">
    <source>
        <dbReference type="SAM" id="Phobius"/>
    </source>
</evidence>
<dbReference type="Proteomes" id="UP000294545">
    <property type="component" value="Unassembled WGS sequence"/>
</dbReference>
<feature type="transmembrane region" description="Helical" evidence="1">
    <location>
        <begin position="92"/>
        <end position="120"/>
    </location>
</feature>
<proteinExistence type="predicted"/>
<protein>
    <submittedName>
        <fullName evidence="2">ABC-2 type transport system permease protein</fullName>
    </submittedName>
</protein>